<dbReference type="Pfam" id="PF02518">
    <property type="entry name" value="HATPase_c"/>
    <property type="match status" value="1"/>
</dbReference>
<dbReference type="InterPro" id="IPR029016">
    <property type="entry name" value="GAF-like_dom_sf"/>
</dbReference>
<dbReference type="InterPro" id="IPR036890">
    <property type="entry name" value="HATPase_C_sf"/>
</dbReference>
<dbReference type="Pfam" id="PF07568">
    <property type="entry name" value="HisKA_2"/>
    <property type="match status" value="1"/>
</dbReference>
<protein>
    <submittedName>
        <fullName evidence="2">Two-component sensor histidine kinase</fullName>
    </submittedName>
</protein>
<evidence type="ECO:0000259" key="1">
    <source>
        <dbReference type="SMART" id="SM00387"/>
    </source>
</evidence>
<evidence type="ECO:0000313" key="3">
    <source>
        <dbReference type="Proteomes" id="UP000249165"/>
    </source>
</evidence>
<proteinExistence type="predicted"/>
<dbReference type="Gene3D" id="3.30.565.10">
    <property type="entry name" value="Histidine kinase-like ATPase, C-terminal domain"/>
    <property type="match status" value="1"/>
</dbReference>
<gene>
    <name evidence="2" type="ORF">ATI53_100862</name>
</gene>
<accession>A0A327YF62</accession>
<reference evidence="2 3" key="1">
    <citation type="submission" date="2018-06" db="EMBL/GenBank/DDBJ databases">
        <title>Genomic Encyclopedia of Archaeal and Bacterial Type Strains, Phase II (KMG-II): from individual species to whole genera.</title>
        <authorList>
            <person name="Goeker M."/>
        </authorList>
    </citation>
    <scope>NUCLEOTIDE SEQUENCE [LARGE SCALE GENOMIC DNA]</scope>
    <source>
        <strain evidence="2 3">DSM 22011</strain>
    </source>
</reference>
<feature type="domain" description="Histidine kinase/HSP90-like ATPase" evidence="1">
    <location>
        <begin position="284"/>
        <end position="384"/>
    </location>
</feature>
<dbReference type="SMART" id="SM00387">
    <property type="entry name" value="HATPase_c"/>
    <property type="match status" value="1"/>
</dbReference>
<name>A0A327YF62_9RHOB</name>
<keyword evidence="2" id="KW-0808">Transferase</keyword>
<dbReference type="SUPFAM" id="SSF55874">
    <property type="entry name" value="ATPase domain of HSP90 chaperone/DNA topoisomerase II/histidine kinase"/>
    <property type="match status" value="1"/>
</dbReference>
<keyword evidence="3" id="KW-1185">Reference proteome</keyword>
<dbReference type="SUPFAM" id="SSF55781">
    <property type="entry name" value="GAF domain-like"/>
    <property type="match status" value="1"/>
</dbReference>
<sequence>MPGMHAISTQRSDFQGLDMKAQVHPLQEARLAALHDYGILDSDFEDDFDAIVDLAAAICETEISVVNFIDAERQWFKAEVGLGVRETPLETSICSHAILESEFVEIEDTLQDSRMKDNPLCTSDPGLRFYAGALLKTPNGLPLGTLCVLDPNPRSLTDLQRKTLRVLARQVMALLETRRAFAMGEVFRREADHRIKNSLQSLMSFVRVQSRRIGTDTSAETVLSGVNARIQAMMKVHEQIYAEDGSGWVDLRDTVAPICDGLSQMAPGGIRLVTVLAAPRVQAKVAVAVGTFVSEFVTNSFKHAFPGRDSGEIRVEIAEDISEEGARILLRCSDDGVGLPPDASPSTGLGSNLMDLLASELGTEIVRDTTGPGVAVTLTFNSRGS</sequence>
<organism evidence="2 3">
    <name type="scientific">Salipiger aestuarii</name>
    <dbReference type="NCBI Taxonomy" id="568098"/>
    <lineage>
        <taxon>Bacteria</taxon>
        <taxon>Pseudomonadati</taxon>
        <taxon>Pseudomonadota</taxon>
        <taxon>Alphaproteobacteria</taxon>
        <taxon>Rhodobacterales</taxon>
        <taxon>Roseobacteraceae</taxon>
        <taxon>Salipiger</taxon>
    </lineage>
</organism>
<dbReference type="InterPro" id="IPR003594">
    <property type="entry name" value="HATPase_dom"/>
</dbReference>
<dbReference type="AlphaFoldDB" id="A0A327YF62"/>
<dbReference type="PANTHER" id="PTHR43102:SF2">
    <property type="entry name" value="GAF DOMAIN-CONTAINING PROTEIN"/>
    <property type="match status" value="1"/>
</dbReference>
<comment type="caution">
    <text evidence="2">The sequence shown here is derived from an EMBL/GenBank/DDBJ whole genome shotgun (WGS) entry which is preliminary data.</text>
</comment>
<dbReference type="GO" id="GO:0016301">
    <property type="term" value="F:kinase activity"/>
    <property type="evidence" value="ECO:0007669"/>
    <property type="project" value="UniProtKB-KW"/>
</dbReference>
<keyword evidence="2" id="KW-0418">Kinase</keyword>
<dbReference type="Gene3D" id="3.30.450.40">
    <property type="match status" value="1"/>
</dbReference>
<dbReference type="Proteomes" id="UP000249165">
    <property type="component" value="Unassembled WGS sequence"/>
</dbReference>
<dbReference type="InterPro" id="IPR011495">
    <property type="entry name" value="Sig_transdc_His_kin_sub2_dim/P"/>
</dbReference>
<dbReference type="EMBL" id="QLMG01000008">
    <property type="protein sequence ID" value="RAK19680.1"/>
    <property type="molecule type" value="Genomic_DNA"/>
</dbReference>
<dbReference type="PANTHER" id="PTHR43102">
    <property type="entry name" value="SLR1143 PROTEIN"/>
    <property type="match status" value="1"/>
</dbReference>
<evidence type="ECO:0000313" key="2">
    <source>
        <dbReference type="EMBL" id="RAK19680.1"/>
    </source>
</evidence>